<evidence type="ECO:0000256" key="2">
    <source>
        <dbReference type="ARBA" id="ARBA00023002"/>
    </source>
</evidence>
<accession>A0A3L6SCW8</accession>
<dbReference type="SUPFAM" id="SSF51430">
    <property type="entry name" value="NAD(P)-linked oxidoreductase"/>
    <property type="match status" value="1"/>
</dbReference>
<comment type="caution">
    <text evidence="5">The sequence shown here is derived from an EMBL/GenBank/DDBJ whole genome shotgun (WGS) entry which is preliminary data.</text>
</comment>
<keyword evidence="6" id="KW-1185">Reference proteome</keyword>
<feature type="domain" description="NADP-dependent oxidoreductase" evidence="4">
    <location>
        <begin position="158"/>
        <end position="291"/>
    </location>
</feature>
<protein>
    <recommendedName>
        <fullName evidence="4">NADP-dependent oxidoreductase domain-containing protein</fullName>
    </recommendedName>
</protein>
<name>A0A3L6SCW8_PANMI</name>
<dbReference type="GO" id="GO:0005737">
    <property type="term" value="C:cytoplasm"/>
    <property type="evidence" value="ECO:0007669"/>
    <property type="project" value="TreeGrafter"/>
</dbReference>
<dbReference type="EMBL" id="PQIB02000005">
    <property type="protein sequence ID" value="RLN18811.1"/>
    <property type="molecule type" value="Genomic_DNA"/>
</dbReference>
<dbReference type="Proteomes" id="UP000275267">
    <property type="component" value="Unassembled WGS sequence"/>
</dbReference>
<dbReference type="PANTHER" id="PTHR43625:SF81">
    <property type="entry name" value="OS01G0618100 PROTEIN"/>
    <property type="match status" value="1"/>
</dbReference>
<evidence type="ECO:0000256" key="3">
    <source>
        <dbReference type="SAM" id="MobiDB-lite"/>
    </source>
</evidence>
<dbReference type="Gene3D" id="3.20.20.100">
    <property type="entry name" value="NADP-dependent oxidoreductase domain"/>
    <property type="match status" value="1"/>
</dbReference>
<evidence type="ECO:0000313" key="5">
    <source>
        <dbReference type="EMBL" id="RLN18811.1"/>
    </source>
</evidence>
<reference evidence="6" key="1">
    <citation type="journal article" date="2019" name="Nat. Commun.">
        <title>The genome of broomcorn millet.</title>
        <authorList>
            <person name="Zou C."/>
            <person name="Miki D."/>
            <person name="Li D."/>
            <person name="Tang Q."/>
            <person name="Xiao L."/>
            <person name="Rajput S."/>
            <person name="Deng P."/>
            <person name="Jia W."/>
            <person name="Huang R."/>
            <person name="Zhang M."/>
            <person name="Sun Y."/>
            <person name="Hu J."/>
            <person name="Fu X."/>
            <person name="Schnable P.S."/>
            <person name="Li F."/>
            <person name="Zhang H."/>
            <person name="Feng B."/>
            <person name="Zhu X."/>
            <person name="Liu R."/>
            <person name="Schnable J.C."/>
            <person name="Zhu J.-K."/>
            <person name="Zhang H."/>
        </authorList>
    </citation>
    <scope>NUCLEOTIDE SEQUENCE [LARGE SCALE GENOMIC DNA]</scope>
</reference>
<gene>
    <name evidence="5" type="ORF">C2845_PM02G15970</name>
</gene>
<keyword evidence="2" id="KW-0560">Oxidoreductase</keyword>
<dbReference type="AlphaFoldDB" id="A0A3L6SCW8"/>
<keyword evidence="1" id="KW-0521">NADP</keyword>
<dbReference type="InterPro" id="IPR050791">
    <property type="entry name" value="Aldo-Keto_reductase"/>
</dbReference>
<sequence length="318" mass="35941">MAGNKRGASKGKEKECKAATTAGDGWKPSKCSEADLQALVDEGLLKSKEVIQWRPATGDKSGIPLEVIDDPTVVNERMKEFNDSFRDLFRFSMTMANRSRIKSDKLRAVEIKFQQLQTREQEIEAQAAENAKVLLRLLLLAELNNIIRNKDDEITFLKLIRALQDADVQLVEHMTRIKELTAAKEQNKKKLEELKGAAQVVVDMVDPPEEGVLGYPRFLAENLEKNKQIYLKTENLAKKHQCSSAQLALAWVLHQGDDVIPIPGTTQIKNLEANIAALKVKFSDEDLKEIVCHIREEDVAGDRPHFLYTYYLVNLEVC</sequence>
<dbReference type="InterPro" id="IPR036812">
    <property type="entry name" value="NAD(P)_OxRdtase_dom_sf"/>
</dbReference>
<dbReference type="InterPro" id="IPR023210">
    <property type="entry name" value="NADP_OxRdtase_dom"/>
</dbReference>
<evidence type="ECO:0000313" key="6">
    <source>
        <dbReference type="Proteomes" id="UP000275267"/>
    </source>
</evidence>
<dbReference type="PANTHER" id="PTHR43625">
    <property type="entry name" value="AFLATOXIN B1 ALDEHYDE REDUCTASE"/>
    <property type="match status" value="1"/>
</dbReference>
<dbReference type="Pfam" id="PF00248">
    <property type="entry name" value="Aldo_ket_red"/>
    <property type="match status" value="1"/>
</dbReference>
<dbReference type="GO" id="GO:0016491">
    <property type="term" value="F:oxidoreductase activity"/>
    <property type="evidence" value="ECO:0007669"/>
    <property type="project" value="UniProtKB-KW"/>
</dbReference>
<dbReference type="OrthoDB" id="770887at2759"/>
<dbReference type="STRING" id="4540.A0A3L6SCW8"/>
<proteinExistence type="predicted"/>
<evidence type="ECO:0000259" key="4">
    <source>
        <dbReference type="Pfam" id="PF00248"/>
    </source>
</evidence>
<feature type="region of interest" description="Disordered" evidence="3">
    <location>
        <begin position="1"/>
        <end position="28"/>
    </location>
</feature>
<organism evidence="5 6">
    <name type="scientific">Panicum miliaceum</name>
    <name type="common">Proso millet</name>
    <name type="synonym">Broomcorn millet</name>
    <dbReference type="NCBI Taxonomy" id="4540"/>
    <lineage>
        <taxon>Eukaryota</taxon>
        <taxon>Viridiplantae</taxon>
        <taxon>Streptophyta</taxon>
        <taxon>Embryophyta</taxon>
        <taxon>Tracheophyta</taxon>
        <taxon>Spermatophyta</taxon>
        <taxon>Magnoliopsida</taxon>
        <taxon>Liliopsida</taxon>
        <taxon>Poales</taxon>
        <taxon>Poaceae</taxon>
        <taxon>PACMAD clade</taxon>
        <taxon>Panicoideae</taxon>
        <taxon>Panicodae</taxon>
        <taxon>Paniceae</taxon>
        <taxon>Panicinae</taxon>
        <taxon>Panicum</taxon>
        <taxon>Panicum sect. Panicum</taxon>
    </lineage>
</organism>
<evidence type="ECO:0000256" key="1">
    <source>
        <dbReference type="ARBA" id="ARBA00022857"/>
    </source>
</evidence>